<evidence type="ECO:0000313" key="3">
    <source>
        <dbReference type="EMBL" id="MFC7201216.1"/>
    </source>
</evidence>
<keyword evidence="4" id="KW-1185">Reference proteome</keyword>
<accession>A0ABD5Z7S9</accession>
<dbReference type="RefSeq" id="WP_279527969.1">
    <property type="nucleotide sequence ID" value="NZ_CP122312.1"/>
</dbReference>
<evidence type="ECO:0000313" key="4">
    <source>
        <dbReference type="Proteomes" id="UP001596447"/>
    </source>
</evidence>
<evidence type="ECO:0000259" key="1">
    <source>
        <dbReference type="Pfam" id="PF00483"/>
    </source>
</evidence>
<keyword evidence="3" id="KW-0808">Transferase</keyword>
<sequence>MHTVALLLAGGTGTRLYPASRSHRPKQFQSFLDDEGRSLLRQAADRAAVADDLYVVTREAYAEDVREHVPEAAVLTEPAGKDTGPALVYAAHRIREQVGDCTILNLPSDHRVAGDFATTARQALRVAHETGRLVTIGVEPDRPATGYGYVEPGATHVEWAELAAFHEKPDEETAREYVAAGHLWNAGMFAWTPDALLDEARDSPLEPVVAACEDGAPERGFREVDSLSIDYAVMERTDHAAVVPADFEWSDLGSWDAFARLSDGENTTVGDVETLEIDASGNVLAGDAGHVSVVGVDDLVVASYDDRVLAAPVEEAQRVREVVAELREEGKF</sequence>
<dbReference type="InterPro" id="IPR005835">
    <property type="entry name" value="NTP_transferase_dom"/>
</dbReference>
<dbReference type="InterPro" id="IPR051161">
    <property type="entry name" value="Mannose-6P_isomerase_type2"/>
</dbReference>
<dbReference type="SUPFAM" id="SSF53448">
    <property type="entry name" value="Nucleotide-diphospho-sugar transferases"/>
    <property type="match status" value="1"/>
</dbReference>
<reference evidence="3 4" key="1">
    <citation type="journal article" date="2019" name="Int. J. Syst. Evol. Microbiol.">
        <title>The Global Catalogue of Microorganisms (GCM) 10K type strain sequencing project: providing services to taxonomists for standard genome sequencing and annotation.</title>
        <authorList>
            <consortium name="The Broad Institute Genomics Platform"/>
            <consortium name="The Broad Institute Genome Sequencing Center for Infectious Disease"/>
            <person name="Wu L."/>
            <person name="Ma J."/>
        </authorList>
    </citation>
    <scope>NUCLEOTIDE SEQUENCE [LARGE SCALE GENOMIC DNA]</scope>
    <source>
        <strain evidence="3 4">XZGYJ-43</strain>
    </source>
</reference>
<evidence type="ECO:0000259" key="2">
    <source>
        <dbReference type="Pfam" id="PF22640"/>
    </source>
</evidence>
<dbReference type="AlphaFoldDB" id="A0ABD5Z7S9"/>
<protein>
    <submittedName>
        <fullName evidence="3">Mannose-1-phosphate guanylyltransferase</fullName>
    </submittedName>
</protein>
<dbReference type="InterPro" id="IPR049577">
    <property type="entry name" value="GMPP_N"/>
</dbReference>
<dbReference type="InterPro" id="IPR029044">
    <property type="entry name" value="Nucleotide-diphossugar_trans"/>
</dbReference>
<keyword evidence="3" id="KW-0548">Nucleotidyltransferase</keyword>
<feature type="domain" description="MannoseP isomerase/GMP-like beta-helix" evidence="2">
    <location>
        <begin position="275"/>
        <end position="326"/>
    </location>
</feature>
<dbReference type="PANTHER" id="PTHR46390">
    <property type="entry name" value="MANNOSE-1-PHOSPHATE GUANYLYLTRANSFERASE"/>
    <property type="match status" value="1"/>
</dbReference>
<comment type="caution">
    <text evidence="3">The sequence shown here is derived from an EMBL/GenBank/DDBJ whole genome shotgun (WGS) entry which is preliminary data.</text>
</comment>
<dbReference type="InterPro" id="IPR054566">
    <property type="entry name" value="ManC/GMP-like_b-helix"/>
</dbReference>
<dbReference type="CDD" id="cd02509">
    <property type="entry name" value="GDP-M1P_Guanylyltransferase"/>
    <property type="match status" value="1"/>
</dbReference>
<name>A0ABD5Z7S9_9EURY</name>
<gene>
    <name evidence="3" type="ORF">ACFQJ9_17685</name>
</gene>
<organism evidence="3 4">
    <name type="scientific">Halospeciosus flavus</name>
    <dbReference type="NCBI Taxonomy" id="3032283"/>
    <lineage>
        <taxon>Archaea</taxon>
        <taxon>Methanobacteriati</taxon>
        <taxon>Methanobacteriota</taxon>
        <taxon>Stenosarchaea group</taxon>
        <taxon>Halobacteria</taxon>
        <taxon>Halobacteriales</taxon>
        <taxon>Halobacteriaceae</taxon>
        <taxon>Halospeciosus</taxon>
    </lineage>
</organism>
<dbReference type="EMBL" id="JBHTAR010000011">
    <property type="protein sequence ID" value="MFC7201216.1"/>
    <property type="molecule type" value="Genomic_DNA"/>
</dbReference>
<proteinExistence type="predicted"/>
<dbReference type="Pfam" id="PF00483">
    <property type="entry name" value="NTP_transferase"/>
    <property type="match status" value="1"/>
</dbReference>
<dbReference type="GO" id="GO:0016779">
    <property type="term" value="F:nucleotidyltransferase activity"/>
    <property type="evidence" value="ECO:0007669"/>
    <property type="project" value="UniProtKB-KW"/>
</dbReference>
<dbReference type="Pfam" id="PF22640">
    <property type="entry name" value="ManC_GMP_beta-helix"/>
    <property type="match status" value="1"/>
</dbReference>
<dbReference type="PANTHER" id="PTHR46390:SF1">
    <property type="entry name" value="MANNOSE-1-PHOSPHATE GUANYLYLTRANSFERASE"/>
    <property type="match status" value="1"/>
</dbReference>
<dbReference type="Proteomes" id="UP001596447">
    <property type="component" value="Unassembled WGS sequence"/>
</dbReference>
<feature type="domain" description="Nucleotidyl transferase" evidence="1">
    <location>
        <begin position="5"/>
        <end position="262"/>
    </location>
</feature>
<dbReference type="SUPFAM" id="SSF159283">
    <property type="entry name" value="Guanosine diphospho-D-mannose pyrophosphorylase/mannose-6-phosphate isomerase linker domain"/>
    <property type="match status" value="1"/>
</dbReference>
<dbReference type="Gene3D" id="3.90.550.10">
    <property type="entry name" value="Spore Coat Polysaccharide Biosynthesis Protein SpsA, Chain A"/>
    <property type="match status" value="1"/>
</dbReference>